<sequence length="70" mass="8100">MRADVRLGESPGERRENLSTEMTRDTRSRRGKPRFWRASRSMQSSTDRSPECSSVSELLLQSIEDAENRI</sequence>
<dbReference type="AlphaFoldDB" id="A0A4Z2EQD7"/>
<gene>
    <name evidence="2" type="ORF">EYF80_058842</name>
</gene>
<feature type="region of interest" description="Disordered" evidence="1">
    <location>
        <begin position="1"/>
        <end position="56"/>
    </location>
</feature>
<comment type="caution">
    <text evidence="2">The sequence shown here is derived from an EMBL/GenBank/DDBJ whole genome shotgun (WGS) entry which is preliminary data.</text>
</comment>
<evidence type="ECO:0000313" key="3">
    <source>
        <dbReference type="Proteomes" id="UP000314294"/>
    </source>
</evidence>
<evidence type="ECO:0000256" key="1">
    <source>
        <dbReference type="SAM" id="MobiDB-lite"/>
    </source>
</evidence>
<proteinExistence type="predicted"/>
<dbReference type="Proteomes" id="UP000314294">
    <property type="component" value="Unassembled WGS sequence"/>
</dbReference>
<evidence type="ECO:0000313" key="2">
    <source>
        <dbReference type="EMBL" id="TNN31009.1"/>
    </source>
</evidence>
<name>A0A4Z2EQD7_9TELE</name>
<dbReference type="EMBL" id="SRLO01003907">
    <property type="protein sequence ID" value="TNN31009.1"/>
    <property type="molecule type" value="Genomic_DNA"/>
</dbReference>
<feature type="compositionally biased region" description="Polar residues" evidence="1">
    <location>
        <begin position="40"/>
        <end position="56"/>
    </location>
</feature>
<feature type="compositionally biased region" description="Basic and acidic residues" evidence="1">
    <location>
        <begin position="1"/>
        <end position="28"/>
    </location>
</feature>
<organism evidence="2 3">
    <name type="scientific">Liparis tanakae</name>
    <name type="common">Tanaka's snailfish</name>
    <dbReference type="NCBI Taxonomy" id="230148"/>
    <lineage>
        <taxon>Eukaryota</taxon>
        <taxon>Metazoa</taxon>
        <taxon>Chordata</taxon>
        <taxon>Craniata</taxon>
        <taxon>Vertebrata</taxon>
        <taxon>Euteleostomi</taxon>
        <taxon>Actinopterygii</taxon>
        <taxon>Neopterygii</taxon>
        <taxon>Teleostei</taxon>
        <taxon>Neoteleostei</taxon>
        <taxon>Acanthomorphata</taxon>
        <taxon>Eupercaria</taxon>
        <taxon>Perciformes</taxon>
        <taxon>Cottioidei</taxon>
        <taxon>Cottales</taxon>
        <taxon>Liparidae</taxon>
        <taxon>Liparis</taxon>
    </lineage>
</organism>
<accession>A0A4Z2EQD7</accession>
<reference evidence="2 3" key="1">
    <citation type="submission" date="2019-03" db="EMBL/GenBank/DDBJ databases">
        <title>First draft genome of Liparis tanakae, snailfish: a comprehensive survey of snailfish specific genes.</title>
        <authorList>
            <person name="Kim W."/>
            <person name="Song I."/>
            <person name="Jeong J.-H."/>
            <person name="Kim D."/>
            <person name="Kim S."/>
            <person name="Ryu S."/>
            <person name="Song J.Y."/>
            <person name="Lee S.K."/>
        </authorList>
    </citation>
    <scope>NUCLEOTIDE SEQUENCE [LARGE SCALE GENOMIC DNA]</scope>
    <source>
        <tissue evidence="2">Muscle</tissue>
    </source>
</reference>
<protein>
    <submittedName>
        <fullName evidence="2">Uncharacterized protein</fullName>
    </submittedName>
</protein>
<keyword evidence="3" id="KW-1185">Reference proteome</keyword>